<dbReference type="Proteomes" id="UP000515561">
    <property type="component" value="Chromosome"/>
</dbReference>
<dbReference type="AlphaFoldDB" id="A0A6S6R5X5"/>
<dbReference type="EMBL" id="AP023367">
    <property type="protein sequence ID" value="BCJ95497.1"/>
    <property type="molecule type" value="Genomic_DNA"/>
</dbReference>
<evidence type="ECO:0000313" key="2">
    <source>
        <dbReference type="Proteomes" id="UP000515561"/>
    </source>
</evidence>
<name>A0A6S6R5X5_9FIRM</name>
<keyword evidence="2" id="KW-1185">Reference proteome</keyword>
<organism evidence="1 2">
    <name type="scientific">Anaerocolumna cellulosilytica</name>
    <dbReference type="NCBI Taxonomy" id="433286"/>
    <lineage>
        <taxon>Bacteria</taxon>
        <taxon>Bacillati</taxon>
        <taxon>Bacillota</taxon>
        <taxon>Clostridia</taxon>
        <taxon>Lachnospirales</taxon>
        <taxon>Lachnospiraceae</taxon>
        <taxon>Anaerocolumna</taxon>
    </lineage>
</organism>
<protein>
    <submittedName>
        <fullName evidence="1">Uncharacterized protein</fullName>
    </submittedName>
</protein>
<accession>A0A6S6R5X5</accession>
<reference evidence="1 2" key="1">
    <citation type="journal article" date="2016" name="Int. J. Syst. Evol. Microbiol.">
        <title>Descriptions of Anaerotaenia torta gen. nov., sp. nov. and Anaerocolumna cellulosilytica gen. nov., sp. nov. isolated from a methanogenic reactor of cattle waste.</title>
        <authorList>
            <person name="Uek A."/>
            <person name="Ohtaki Y."/>
            <person name="Kaku N."/>
            <person name="Ueki K."/>
        </authorList>
    </citation>
    <scope>NUCLEOTIDE SEQUENCE [LARGE SCALE GENOMIC DNA]</scope>
    <source>
        <strain evidence="1 2">SN021</strain>
    </source>
</reference>
<evidence type="ECO:0000313" key="1">
    <source>
        <dbReference type="EMBL" id="BCJ95497.1"/>
    </source>
</evidence>
<gene>
    <name evidence="1" type="ORF">acsn021_30660</name>
</gene>
<sequence>MGDDCFSHAEEKEYDKSVTIAYVLEEITHYVPSMYNVVWTISSPDDLVGFIITDNQGNAEIELNIQNKEIVKLFSSETGVELHCRYYHQSSFSWTDGKTGEYIEKYKECGTLIDKVKMHCLDF</sequence>
<proteinExistence type="predicted"/>
<dbReference type="KEGG" id="acel:acsn021_30660"/>